<keyword evidence="5" id="KW-1185">Reference proteome</keyword>
<dbReference type="InterPro" id="IPR056884">
    <property type="entry name" value="NPHP3-like_N"/>
</dbReference>
<dbReference type="Pfam" id="PF24883">
    <property type="entry name" value="NPHP3_N"/>
    <property type="match status" value="1"/>
</dbReference>
<dbReference type="InterPro" id="IPR052743">
    <property type="entry name" value="Glutaminase_GtaA"/>
</dbReference>
<reference evidence="4" key="1">
    <citation type="submission" date="2022-07" db="EMBL/GenBank/DDBJ databases">
        <title>Genome Sequence of Leucocoprinus birnbaumii.</title>
        <authorList>
            <person name="Buettner E."/>
        </authorList>
    </citation>
    <scope>NUCLEOTIDE SEQUENCE</scope>
    <source>
        <strain evidence="4">VT141</strain>
    </source>
</reference>
<feature type="domain" description="Glutaminase A central" evidence="2">
    <location>
        <begin position="64"/>
        <end position="349"/>
    </location>
</feature>
<accession>A0AAD5YTV4</accession>
<dbReference type="InterPro" id="IPR032514">
    <property type="entry name" value="GtaA_central"/>
</dbReference>
<name>A0AAD5YTV4_9AGAR</name>
<dbReference type="EMBL" id="JANIEX010000397">
    <property type="protein sequence ID" value="KAJ3567663.1"/>
    <property type="molecule type" value="Genomic_DNA"/>
</dbReference>
<sequence>MILMKSHKEKMRGLSGRITKWGIRVSRYKVKMVFLNDLFPLSPFCTPLRVVGECSISSRDPFPLPALLFFNTTLVGDLLKPLLEQQTSSSYAAPELGSTYPTITGNTNDTHSLAIDNTASMLIMAYAHAAQLGDTSLITTYYSTLQRWADFLVSTSFNFSSSTMTMDGILGVGSTNLALKTIWGVYSMGKINEAIRSSDTKYLNHATTLSQTWTQSAITDSHIKLDFDEPSSWGLMYNIFPADFYPGQSAGQFPLPLRSSQADIAYPCAQHSLYHAFYLSDCLEDWNLLTAATIPDNVPDVRNQIIRSVHQRMVDTSQQFPLPKQYNIPTGKVVAGNSGSPIFGAAYGLLALKLQNVIITHDPPVMSSKPSTGKDVGATVGDVIGAITGTALIAFGLYSWYRRRRLVRGQVSSMEDRDVQPKPFTYWQGSDNTNATSLLPLRGGEKGSLRVPLVTDAVNARYQNVSSLKLLWDEASMSAPRLLHCVPSPPTSTPSEVWTLSNVCSRATLCHGMFQQVHDFTIRDSQFIELPMGISGLESLLKQSMPDSFYDSAARYPPPRCHVGTRQEYISKITDWALGVSYQDTSMLWISGPFGVGKTAVAQSASEALRALKKLVAAIFFSRSNVNRDDPRRLFASIAYQIATTFPTLWDSISQRIHDDPALTTKSLSTQFEELLAAPLSQFNVFDSGIKDGIVVIDGLDECRGVAEQCEIIRIIAHSAENKTTPFRWLILSRPEDPIIKTIANLDHSVASSLYSLKLPVSREIDHEIFLYLTAEFSQIRRYQDLPDTWPSDEMITFLVDRSAGLWIYASTVIRFIDDKNSLGPEDQLRNIMTFTKDISAKNTKGNPLAEMDGFYTLIMQRVPPKIRTALGRILLLHSLNASLFLPRTIAIALSLSLGQFRHCCSFICSVIELQGSSSLTSMFMRFYHTSFLDFLLEPERSSELCIQGRFLDEYRKELLDMLYEVCSQSTDPSDIVLPPGIILPDGVRSTLYYYTILLVFWNLCSISRQTVDLPTAKAFSDLPFRKMLKLLAISPNLLCELDGEEIRRNIPLEFRDKIIRRGQCPTPRCTNREDVWILGSGENQAITLQDSDSSHLMLANNQDVPPDFQCCCGTIMREESAVLSLD</sequence>
<evidence type="ECO:0000313" key="5">
    <source>
        <dbReference type="Proteomes" id="UP001213000"/>
    </source>
</evidence>
<evidence type="ECO:0000313" key="4">
    <source>
        <dbReference type="EMBL" id="KAJ3567663.1"/>
    </source>
</evidence>
<feature type="domain" description="Nephrocystin 3-like N-terminal" evidence="3">
    <location>
        <begin position="582"/>
        <end position="734"/>
    </location>
</feature>
<keyword evidence="1" id="KW-0677">Repeat</keyword>
<evidence type="ECO:0008006" key="6">
    <source>
        <dbReference type="Google" id="ProtNLM"/>
    </source>
</evidence>
<gene>
    <name evidence="4" type="ORF">NP233_g6219</name>
</gene>
<dbReference type="InterPro" id="IPR027417">
    <property type="entry name" value="P-loop_NTPase"/>
</dbReference>
<dbReference type="Proteomes" id="UP001213000">
    <property type="component" value="Unassembled WGS sequence"/>
</dbReference>
<evidence type="ECO:0000259" key="3">
    <source>
        <dbReference type="Pfam" id="PF24883"/>
    </source>
</evidence>
<evidence type="ECO:0000256" key="1">
    <source>
        <dbReference type="ARBA" id="ARBA00022737"/>
    </source>
</evidence>
<dbReference type="Pfam" id="PF16335">
    <property type="entry name" value="GtaA_6_Hairpin"/>
    <property type="match status" value="1"/>
</dbReference>
<dbReference type="Gene3D" id="3.40.50.300">
    <property type="entry name" value="P-loop containing nucleotide triphosphate hydrolases"/>
    <property type="match status" value="1"/>
</dbReference>
<dbReference type="SUPFAM" id="SSF52540">
    <property type="entry name" value="P-loop containing nucleoside triphosphate hydrolases"/>
    <property type="match status" value="1"/>
</dbReference>
<dbReference type="PANTHER" id="PTHR31987:SF1">
    <property type="entry name" value="GLUTAMINASE A"/>
    <property type="match status" value="1"/>
</dbReference>
<evidence type="ECO:0000259" key="2">
    <source>
        <dbReference type="Pfam" id="PF16335"/>
    </source>
</evidence>
<dbReference type="PANTHER" id="PTHR31987">
    <property type="entry name" value="GLUTAMINASE A-RELATED"/>
    <property type="match status" value="1"/>
</dbReference>
<dbReference type="AlphaFoldDB" id="A0AAD5YTV4"/>
<proteinExistence type="predicted"/>
<comment type="caution">
    <text evidence="4">The sequence shown here is derived from an EMBL/GenBank/DDBJ whole genome shotgun (WGS) entry which is preliminary data.</text>
</comment>
<organism evidence="4 5">
    <name type="scientific">Leucocoprinus birnbaumii</name>
    <dbReference type="NCBI Taxonomy" id="56174"/>
    <lineage>
        <taxon>Eukaryota</taxon>
        <taxon>Fungi</taxon>
        <taxon>Dikarya</taxon>
        <taxon>Basidiomycota</taxon>
        <taxon>Agaricomycotina</taxon>
        <taxon>Agaricomycetes</taxon>
        <taxon>Agaricomycetidae</taxon>
        <taxon>Agaricales</taxon>
        <taxon>Agaricineae</taxon>
        <taxon>Agaricaceae</taxon>
        <taxon>Leucocoprinus</taxon>
    </lineage>
</organism>
<protein>
    <recommendedName>
        <fullName evidence="6">NACHT domain-containing protein</fullName>
    </recommendedName>
</protein>